<evidence type="ECO:0000259" key="3">
    <source>
        <dbReference type="PROSITE" id="PS51295"/>
    </source>
</evidence>
<dbReference type="NCBIfam" id="TIGR00253">
    <property type="entry name" value="RNA_bind_YhbY"/>
    <property type="match status" value="1"/>
</dbReference>
<evidence type="ECO:0000256" key="2">
    <source>
        <dbReference type="PROSITE-ProRule" id="PRU00626"/>
    </source>
</evidence>
<dbReference type="PANTHER" id="PTHR40065">
    <property type="entry name" value="RNA-BINDING PROTEIN YHBY"/>
    <property type="match status" value="1"/>
</dbReference>
<dbReference type="GO" id="GO:0003723">
    <property type="term" value="F:RNA binding"/>
    <property type="evidence" value="ECO:0007669"/>
    <property type="project" value="UniProtKB-UniRule"/>
</dbReference>
<gene>
    <name evidence="4" type="ORF">SAMN02745220_02534</name>
</gene>
<dbReference type="Proteomes" id="UP000184603">
    <property type="component" value="Unassembled WGS sequence"/>
</dbReference>
<dbReference type="SUPFAM" id="SSF75471">
    <property type="entry name" value="YhbY-like"/>
    <property type="match status" value="1"/>
</dbReference>
<sequence>MTEEQQDNMLVLTSRQKKFLKGLAHDLSALIQVGKEGLSEKLIEATDQELLRRELIKVKLGKNSGVEKDAAGIALSEATGSSLVQIIGKTLILYRANPKRKKEERIRLPKE</sequence>
<evidence type="ECO:0000313" key="5">
    <source>
        <dbReference type="Proteomes" id="UP000184603"/>
    </source>
</evidence>
<dbReference type="InterPro" id="IPR017924">
    <property type="entry name" value="RNA-binding_YhbY"/>
</dbReference>
<organism evidence="4 5">
    <name type="scientific">Desulfopila aestuarii DSM 18488</name>
    <dbReference type="NCBI Taxonomy" id="1121416"/>
    <lineage>
        <taxon>Bacteria</taxon>
        <taxon>Pseudomonadati</taxon>
        <taxon>Thermodesulfobacteriota</taxon>
        <taxon>Desulfobulbia</taxon>
        <taxon>Desulfobulbales</taxon>
        <taxon>Desulfocapsaceae</taxon>
        <taxon>Desulfopila</taxon>
    </lineage>
</organism>
<dbReference type="RefSeq" id="WP_200802378.1">
    <property type="nucleotide sequence ID" value="NZ_FRFE01000011.1"/>
</dbReference>
<evidence type="ECO:0000313" key="4">
    <source>
        <dbReference type="EMBL" id="SHO48909.1"/>
    </source>
</evidence>
<dbReference type="Pfam" id="PF01985">
    <property type="entry name" value="CRS1_YhbY"/>
    <property type="match status" value="1"/>
</dbReference>
<dbReference type="Gene3D" id="3.30.110.60">
    <property type="entry name" value="YhbY-like"/>
    <property type="match status" value="1"/>
</dbReference>
<dbReference type="InterPro" id="IPR035920">
    <property type="entry name" value="YhbY-like_sf"/>
</dbReference>
<dbReference type="PANTHER" id="PTHR40065:SF3">
    <property type="entry name" value="RNA-BINDING PROTEIN YHBY"/>
    <property type="match status" value="1"/>
</dbReference>
<proteinExistence type="predicted"/>
<dbReference type="InterPro" id="IPR051925">
    <property type="entry name" value="RNA-binding_domain"/>
</dbReference>
<feature type="domain" description="CRM" evidence="3">
    <location>
        <begin position="10"/>
        <end position="106"/>
    </location>
</feature>
<accession>A0A1M7Y8H0</accession>
<dbReference type="PROSITE" id="PS51295">
    <property type="entry name" value="CRM"/>
    <property type="match status" value="1"/>
</dbReference>
<dbReference type="STRING" id="1121416.SAMN02745220_02534"/>
<keyword evidence="1 2" id="KW-0694">RNA-binding</keyword>
<dbReference type="InterPro" id="IPR001890">
    <property type="entry name" value="RNA-binding_CRM"/>
</dbReference>
<protein>
    <submittedName>
        <fullName evidence="4">RNA-binding protein</fullName>
    </submittedName>
</protein>
<name>A0A1M7Y8H0_9BACT</name>
<reference evidence="4 5" key="1">
    <citation type="submission" date="2016-12" db="EMBL/GenBank/DDBJ databases">
        <authorList>
            <person name="Song W.-J."/>
            <person name="Kurnit D.M."/>
        </authorList>
    </citation>
    <scope>NUCLEOTIDE SEQUENCE [LARGE SCALE GENOMIC DNA]</scope>
    <source>
        <strain evidence="4 5">DSM 18488</strain>
    </source>
</reference>
<evidence type="ECO:0000256" key="1">
    <source>
        <dbReference type="ARBA" id="ARBA00022884"/>
    </source>
</evidence>
<dbReference type="SMART" id="SM01103">
    <property type="entry name" value="CRS1_YhbY"/>
    <property type="match status" value="1"/>
</dbReference>
<dbReference type="AlphaFoldDB" id="A0A1M7Y8H0"/>
<keyword evidence="5" id="KW-1185">Reference proteome</keyword>
<dbReference type="EMBL" id="FRFE01000011">
    <property type="protein sequence ID" value="SHO48909.1"/>
    <property type="molecule type" value="Genomic_DNA"/>
</dbReference>